<name>A0A845I366_9BURK</name>
<dbReference type="EMBL" id="WWCL01000007">
    <property type="protein sequence ID" value="MYN47632.1"/>
    <property type="molecule type" value="Genomic_DNA"/>
</dbReference>
<evidence type="ECO:0000313" key="1">
    <source>
        <dbReference type="EMBL" id="MYN47632.1"/>
    </source>
</evidence>
<gene>
    <name evidence="1" type="ORF">GTP23_21555</name>
</gene>
<keyword evidence="2" id="KW-1185">Reference proteome</keyword>
<accession>A0A845I366</accession>
<dbReference type="AlphaFoldDB" id="A0A845I366"/>
<reference evidence="1" key="1">
    <citation type="submission" date="2019-12" db="EMBL/GenBank/DDBJ databases">
        <title>Novel species isolated from a subtropical stream in China.</title>
        <authorList>
            <person name="Lu H."/>
        </authorList>
    </citation>
    <scope>NUCLEOTIDE SEQUENCE [LARGE SCALE GENOMIC DNA]</scope>
    <source>
        <strain evidence="1">FT93W</strain>
    </source>
</reference>
<evidence type="ECO:0000313" key="2">
    <source>
        <dbReference type="Proteomes" id="UP000444316"/>
    </source>
</evidence>
<sequence length="97" mass="10841">MNDEEILDLSPAGVRKLLHTASLLHISELHFARVALEFQSLAWFAKENAVNKQPGPATMTCEEFEALPEGSYCFQIPEAWAGVKDFYAAGQLRMDEV</sequence>
<protein>
    <submittedName>
        <fullName evidence="1">Uncharacterized protein</fullName>
    </submittedName>
</protein>
<dbReference type="Proteomes" id="UP000444316">
    <property type="component" value="Unassembled WGS sequence"/>
</dbReference>
<comment type="caution">
    <text evidence="1">The sequence shown here is derived from an EMBL/GenBank/DDBJ whole genome shotgun (WGS) entry which is preliminary data.</text>
</comment>
<proteinExistence type="predicted"/>
<organism evidence="1 2">
    <name type="scientific">Duganella fentianensis</name>
    <dbReference type="NCBI Taxonomy" id="2692177"/>
    <lineage>
        <taxon>Bacteria</taxon>
        <taxon>Pseudomonadati</taxon>
        <taxon>Pseudomonadota</taxon>
        <taxon>Betaproteobacteria</taxon>
        <taxon>Burkholderiales</taxon>
        <taxon>Oxalobacteraceae</taxon>
        <taxon>Telluria group</taxon>
        <taxon>Duganella</taxon>
    </lineage>
</organism>
<dbReference type="RefSeq" id="WP_161037022.1">
    <property type="nucleotide sequence ID" value="NZ_WWCL01000007.1"/>
</dbReference>